<organism evidence="1 2">
    <name type="scientific">Gymnopilus junonius</name>
    <name type="common">Spectacular rustgill mushroom</name>
    <name type="synonym">Gymnopilus spectabilis subsp. junonius</name>
    <dbReference type="NCBI Taxonomy" id="109634"/>
    <lineage>
        <taxon>Eukaryota</taxon>
        <taxon>Fungi</taxon>
        <taxon>Dikarya</taxon>
        <taxon>Basidiomycota</taxon>
        <taxon>Agaricomycotina</taxon>
        <taxon>Agaricomycetes</taxon>
        <taxon>Agaricomycetidae</taxon>
        <taxon>Agaricales</taxon>
        <taxon>Agaricineae</taxon>
        <taxon>Hymenogastraceae</taxon>
        <taxon>Gymnopilus</taxon>
    </lineage>
</organism>
<evidence type="ECO:0000313" key="1">
    <source>
        <dbReference type="EMBL" id="KAF8902819.1"/>
    </source>
</evidence>
<proteinExistence type="predicted"/>
<keyword evidence="2" id="KW-1185">Reference proteome</keyword>
<dbReference type="EMBL" id="JADNYJ010000034">
    <property type="protein sequence ID" value="KAF8902819.1"/>
    <property type="molecule type" value="Genomic_DNA"/>
</dbReference>
<sequence length="64" mass="7200">MARRALRRRPLRRSPLAVLEGWQAETNQLISPSKNGERRTHLSCRTSMAFERAVGAVPPVTDSN</sequence>
<gene>
    <name evidence="1" type="ORF">CPB84DRAFT_1846175</name>
</gene>
<name>A0A9P5TQ32_GYMJU</name>
<protein>
    <submittedName>
        <fullName evidence="1">Uncharacterized protein</fullName>
    </submittedName>
</protein>
<accession>A0A9P5TQ32</accession>
<dbReference type="AlphaFoldDB" id="A0A9P5TQ32"/>
<comment type="caution">
    <text evidence="1">The sequence shown here is derived from an EMBL/GenBank/DDBJ whole genome shotgun (WGS) entry which is preliminary data.</text>
</comment>
<evidence type="ECO:0000313" key="2">
    <source>
        <dbReference type="Proteomes" id="UP000724874"/>
    </source>
</evidence>
<reference evidence="1" key="1">
    <citation type="submission" date="2020-11" db="EMBL/GenBank/DDBJ databases">
        <authorList>
            <consortium name="DOE Joint Genome Institute"/>
            <person name="Ahrendt S."/>
            <person name="Riley R."/>
            <person name="Andreopoulos W."/>
            <person name="LaButti K."/>
            <person name="Pangilinan J."/>
            <person name="Ruiz-duenas F.J."/>
            <person name="Barrasa J.M."/>
            <person name="Sanchez-Garcia M."/>
            <person name="Camarero S."/>
            <person name="Miyauchi S."/>
            <person name="Serrano A."/>
            <person name="Linde D."/>
            <person name="Babiker R."/>
            <person name="Drula E."/>
            <person name="Ayuso-Fernandez I."/>
            <person name="Pacheco R."/>
            <person name="Padilla G."/>
            <person name="Ferreira P."/>
            <person name="Barriuso J."/>
            <person name="Kellner H."/>
            <person name="Castanera R."/>
            <person name="Alfaro M."/>
            <person name="Ramirez L."/>
            <person name="Pisabarro A.G."/>
            <person name="Kuo A."/>
            <person name="Tritt A."/>
            <person name="Lipzen A."/>
            <person name="He G."/>
            <person name="Yan M."/>
            <person name="Ng V."/>
            <person name="Cullen D."/>
            <person name="Martin F."/>
            <person name="Rosso M.-N."/>
            <person name="Henrissat B."/>
            <person name="Hibbett D."/>
            <person name="Martinez A.T."/>
            <person name="Grigoriev I.V."/>
        </authorList>
    </citation>
    <scope>NUCLEOTIDE SEQUENCE</scope>
    <source>
        <strain evidence="1">AH 44721</strain>
    </source>
</reference>
<dbReference type="Proteomes" id="UP000724874">
    <property type="component" value="Unassembled WGS sequence"/>
</dbReference>